<keyword evidence="2" id="KW-0677">Repeat</keyword>
<feature type="signal peptide" evidence="4">
    <location>
        <begin position="1"/>
        <end position="26"/>
    </location>
</feature>
<keyword evidence="3" id="KW-0812">Transmembrane</keyword>
<evidence type="ECO:0000313" key="5">
    <source>
        <dbReference type="EMBL" id="KNC30534.1"/>
    </source>
</evidence>
<reference evidence="5 6" key="1">
    <citation type="journal article" date="2015" name="Nat. Commun.">
        <title>Lucilia cuprina genome unlocks parasitic fly biology to underpin future interventions.</title>
        <authorList>
            <person name="Anstead C.A."/>
            <person name="Korhonen P.K."/>
            <person name="Young N.D."/>
            <person name="Hall R.S."/>
            <person name="Jex A.R."/>
            <person name="Murali S.C."/>
            <person name="Hughes D.S."/>
            <person name="Lee S.F."/>
            <person name="Perry T."/>
            <person name="Stroehlein A.J."/>
            <person name="Ansell B.R."/>
            <person name="Breugelmans B."/>
            <person name="Hofmann A."/>
            <person name="Qu J."/>
            <person name="Dugan S."/>
            <person name="Lee S.L."/>
            <person name="Chao H."/>
            <person name="Dinh H."/>
            <person name="Han Y."/>
            <person name="Doddapaneni H.V."/>
            <person name="Worley K.C."/>
            <person name="Muzny D.M."/>
            <person name="Ioannidis P."/>
            <person name="Waterhouse R.M."/>
            <person name="Zdobnov E.M."/>
            <person name="James P.J."/>
            <person name="Bagnall N.H."/>
            <person name="Kotze A.C."/>
            <person name="Gibbs R.A."/>
            <person name="Richards S."/>
            <person name="Batterham P."/>
            <person name="Gasser R.B."/>
        </authorList>
    </citation>
    <scope>NUCLEOTIDE SEQUENCE [LARGE SCALE GENOMIC DNA]</scope>
    <source>
        <strain evidence="5 6">LS</strain>
        <tissue evidence="5">Full body</tissue>
    </source>
</reference>
<evidence type="ECO:0000256" key="4">
    <source>
        <dbReference type="SAM" id="SignalP"/>
    </source>
</evidence>
<dbReference type="InterPro" id="IPR001611">
    <property type="entry name" value="Leu-rich_rpt"/>
</dbReference>
<dbReference type="SMART" id="SM00369">
    <property type="entry name" value="LRR_TYP"/>
    <property type="match status" value="3"/>
</dbReference>
<dbReference type="Gene3D" id="3.80.10.10">
    <property type="entry name" value="Ribonuclease Inhibitor"/>
    <property type="match status" value="3"/>
</dbReference>
<evidence type="ECO:0000256" key="2">
    <source>
        <dbReference type="ARBA" id="ARBA00022737"/>
    </source>
</evidence>
<dbReference type="AlphaFoldDB" id="A0A0L0CGB6"/>
<dbReference type="STRING" id="7375.A0A0L0CGB6"/>
<dbReference type="PANTHER" id="PTHR24366">
    <property type="entry name" value="IG(IMMUNOGLOBULIN) AND LRR(LEUCINE RICH REPEAT) DOMAINS"/>
    <property type="match status" value="1"/>
</dbReference>
<dbReference type="EMBL" id="JRES01000505">
    <property type="protein sequence ID" value="KNC30534.1"/>
    <property type="molecule type" value="Genomic_DNA"/>
</dbReference>
<keyword evidence="1" id="KW-0433">Leucine-rich repeat</keyword>
<dbReference type="PROSITE" id="PS51450">
    <property type="entry name" value="LRR"/>
    <property type="match status" value="2"/>
</dbReference>
<dbReference type="Pfam" id="PF13855">
    <property type="entry name" value="LRR_8"/>
    <property type="match status" value="1"/>
</dbReference>
<evidence type="ECO:0000256" key="3">
    <source>
        <dbReference type="SAM" id="Phobius"/>
    </source>
</evidence>
<dbReference type="InterPro" id="IPR003591">
    <property type="entry name" value="Leu-rich_rpt_typical-subtyp"/>
</dbReference>
<dbReference type="OrthoDB" id="1687175at2759"/>
<gene>
    <name evidence="5" type="ORF">FF38_02287</name>
</gene>
<dbReference type="Proteomes" id="UP000037069">
    <property type="component" value="Unassembled WGS sequence"/>
</dbReference>
<sequence>MMTNHKSWLIIAALLLVSQLCIQISAEAIEPSDVELFCYPELHKNTRKSCECISEGSAPWGLRVLNIDCSFKSLLTADFSEILPPYADRLDLTWNQLEHVPMLASDSLTLLNLMHNNISVVLAKNFAKISNLHELYLSWNSIQTIEPYAFSDLPHLLVLDLSHNNLHNLAFQLFLPLQSLETLNLSWNRQLNQTEGIQELDFYQTYGVNNKLRTLKLKACNLNKIVLPKNVVLKELDLRRNSLTEVPESLPEGLEKIDLSENLFVSLTELDAKRLRNIHELYMEDMPILVSIEENSLVPLESVEKISFQNSRSLVDMHEYTFGQNATRSPKLHTMIFRGTAMRGFNNTLSPIFFQLATLDLNGMPLHCDCNLVWIKEVRIETHGRCLKPSRLRGVSLAKADPNDFSCERWPRWVYGIIILALIALCSICIYFIVVGLRPNGGVTMRRKVGAGSPYARVTIEPNRQEHY</sequence>
<dbReference type="OMA" id="TIEPNRQ"/>
<dbReference type="Pfam" id="PF00560">
    <property type="entry name" value="LRR_1"/>
    <property type="match status" value="1"/>
</dbReference>
<protein>
    <recommendedName>
        <fullName evidence="7">LRRCT domain-containing protein</fullName>
    </recommendedName>
</protein>
<dbReference type="PANTHER" id="PTHR24366:SF170">
    <property type="entry name" value="RE50361P"/>
    <property type="match status" value="1"/>
</dbReference>
<accession>A0A0L0CGB6</accession>
<keyword evidence="4" id="KW-0732">Signal</keyword>
<dbReference type="InterPro" id="IPR032675">
    <property type="entry name" value="LRR_dom_sf"/>
</dbReference>
<keyword evidence="3" id="KW-0472">Membrane</keyword>
<evidence type="ECO:0008006" key="7">
    <source>
        <dbReference type="Google" id="ProtNLM"/>
    </source>
</evidence>
<keyword evidence="6" id="KW-1185">Reference proteome</keyword>
<proteinExistence type="predicted"/>
<name>A0A0L0CGB6_LUCCU</name>
<feature type="chain" id="PRO_5005536356" description="LRRCT domain-containing protein" evidence="4">
    <location>
        <begin position="27"/>
        <end position="468"/>
    </location>
</feature>
<keyword evidence="3" id="KW-1133">Transmembrane helix</keyword>
<evidence type="ECO:0000256" key="1">
    <source>
        <dbReference type="ARBA" id="ARBA00022614"/>
    </source>
</evidence>
<organism evidence="5 6">
    <name type="scientific">Lucilia cuprina</name>
    <name type="common">Green bottle fly</name>
    <name type="synonym">Australian sheep blowfly</name>
    <dbReference type="NCBI Taxonomy" id="7375"/>
    <lineage>
        <taxon>Eukaryota</taxon>
        <taxon>Metazoa</taxon>
        <taxon>Ecdysozoa</taxon>
        <taxon>Arthropoda</taxon>
        <taxon>Hexapoda</taxon>
        <taxon>Insecta</taxon>
        <taxon>Pterygota</taxon>
        <taxon>Neoptera</taxon>
        <taxon>Endopterygota</taxon>
        <taxon>Diptera</taxon>
        <taxon>Brachycera</taxon>
        <taxon>Muscomorpha</taxon>
        <taxon>Oestroidea</taxon>
        <taxon>Calliphoridae</taxon>
        <taxon>Luciliinae</taxon>
        <taxon>Lucilia</taxon>
    </lineage>
</organism>
<feature type="transmembrane region" description="Helical" evidence="3">
    <location>
        <begin position="413"/>
        <end position="437"/>
    </location>
</feature>
<dbReference type="SUPFAM" id="SSF52058">
    <property type="entry name" value="L domain-like"/>
    <property type="match status" value="1"/>
</dbReference>
<evidence type="ECO:0000313" key="6">
    <source>
        <dbReference type="Proteomes" id="UP000037069"/>
    </source>
</evidence>
<comment type="caution">
    <text evidence="5">The sequence shown here is derived from an EMBL/GenBank/DDBJ whole genome shotgun (WGS) entry which is preliminary data.</text>
</comment>